<keyword evidence="1" id="KW-0175">Coiled coil</keyword>
<dbReference type="EMBL" id="NWSH01004545">
    <property type="protein sequence ID" value="PCG64960.1"/>
    <property type="molecule type" value="Genomic_DNA"/>
</dbReference>
<proteinExistence type="predicted"/>
<dbReference type="AlphaFoldDB" id="A0A2A4J0J5"/>
<evidence type="ECO:0000256" key="2">
    <source>
        <dbReference type="SAM" id="MobiDB-lite"/>
    </source>
</evidence>
<gene>
    <name evidence="3" type="ORF">B5V51_9872</name>
</gene>
<feature type="coiled-coil region" evidence="1">
    <location>
        <begin position="105"/>
        <end position="153"/>
    </location>
</feature>
<protein>
    <recommendedName>
        <fullName evidence="4">Zinc finger DNA binding protein</fullName>
    </recommendedName>
</protein>
<accession>A0A2A4J0J5</accession>
<evidence type="ECO:0008006" key="4">
    <source>
        <dbReference type="Google" id="ProtNLM"/>
    </source>
</evidence>
<organism evidence="3">
    <name type="scientific">Heliothis virescens</name>
    <name type="common">Tobacco budworm moth</name>
    <dbReference type="NCBI Taxonomy" id="7102"/>
    <lineage>
        <taxon>Eukaryota</taxon>
        <taxon>Metazoa</taxon>
        <taxon>Ecdysozoa</taxon>
        <taxon>Arthropoda</taxon>
        <taxon>Hexapoda</taxon>
        <taxon>Insecta</taxon>
        <taxon>Pterygota</taxon>
        <taxon>Neoptera</taxon>
        <taxon>Endopterygota</taxon>
        <taxon>Lepidoptera</taxon>
        <taxon>Glossata</taxon>
        <taxon>Ditrysia</taxon>
        <taxon>Noctuoidea</taxon>
        <taxon>Noctuidae</taxon>
        <taxon>Heliothinae</taxon>
        <taxon>Heliothis</taxon>
    </lineage>
</organism>
<evidence type="ECO:0000313" key="3">
    <source>
        <dbReference type="EMBL" id="PCG64960.1"/>
    </source>
</evidence>
<evidence type="ECO:0000256" key="1">
    <source>
        <dbReference type="SAM" id="Coils"/>
    </source>
</evidence>
<feature type="region of interest" description="Disordered" evidence="2">
    <location>
        <begin position="1"/>
        <end position="36"/>
    </location>
</feature>
<sequence length="307" mass="35084">MSVQRSPPRSLLNNLKSPNPTIHYSSDSAINEASTSEHGNYFNAKRLKRDFDDITPPSSPSSPFTNSEIRALFAEFKAQQDKKFEQLNDTLKTITIQNLDIQKSVEALSSQHNELLLKIKNLELENKDCRNRLALIENQLDAQEKNLRSTTVQIRNIPKQDGESKKILTDILCSIGSTLELEPPILESEIRDVYRTKSETLVVDFITTRRKDSLIAATKSYTKLKRENKEPQLNTSLIKLPGEPRTIFISEHLTFRASKIFYLARLHVKNKKLLAAWTSYGKVYIKEKEGSSPRRIDNETELNNLIA</sequence>
<reference evidence="3" key="1">
    <citation type="submission" date="2017-09" db="EMBL/GenBank/DDBJ databases">
        <title>Contemporary evolution of a Lepidopteran species, Heliothis virescens, in response to modern agricultural practices.</title>
        <authorList>
            <person name="Fritz M.L."/>
            <person name="Deyonke A.M."/>
            <person name="Papanicolaou A."/>
            <person name="Micinski S."/>
            <person name="Westbrook J."/>
            <person name="Gould F."/>
        </authorList>
    </citation>
    <scope>NUCLEOTIDE SEQUENCE [LARGE SCALE GENOMIC DNA]</scope>
    <source>
        <strain evidence="3">HvINT-</strain>
        <tissue evidence="3">Whole body</tissue>
    </source>
</reference>
<comment type="caution">
    <text evidence="3">The sequence shown here is derived from an EMBL/GenBank/DDBJ whole genome shotgun (WGS) entry which is preliminary data.</text>
</comment>
<name>A0A2A4J0J5_HELVI</name>